<dbReference type="Ensembl" id="ENSKMAT00000029789.1">
    <property type="protein sequence ID" value="ENSKMAP00000029423.1"/>
    <property type="gene ID" value="ENSKMAG00000021791.1"/>
</dbReference>
<dbReference type="GeneID" id="108241011"/>
<dbReference type="STRING" id="37003.ENSKMAP00000029423"/>
<dbReference type="InterPro" id="IPR001650">
    <property type="entry name" value="Helicase_C-like"/>
</dbReference>
<dbReference type="SUPFAM" id="SSF52540">
    <property type="entry name" value="P-loop containing nucleoside triphosphate hydrolases"/>
    <property type="match status" value="1"/>
</dbReference>
<dbReference type="SMART" id="SM00490">
    <property type="entry name" value="HELICc"/>
    <property type="match status" value="1"/>
</dbReference>
<feature type="domain" description="C3H1-type" evidence="19">
    <location>
        <begin position="320"/>
        <end position="348"/>
    </location>
</feature>
<dbReference type="KEGG" id="kmr:108241011"/>
<accession>A0A3Q3BH54</accession>
<dbReference type="Gene3D" id="3.10.110.10">
    <property type="entry name" value="Ubiquitin Conjugating Enzyme"/>
    <property type="match status" value="1"/>
</dbReference>
<dbReference type="PROSITE" id="PS00690">
    <property type="entry name" value="DEAH_ATP_HELICASE"/>
    <property type="match status" value="1"/>
</dbReference>
<dbReference type="Pfam" id="PF00271">
    <property type="entry name" value="Helicase_C"/>
    <property type="match status" value="1"/>
</dbReference>
<dbReference type="OrthoDB" id="5600252at2759"/>
<evidence type="ECO:0000259" key="20">
    <source>
        <dbReference type="PROSITE" id="PS51192"/>
    </source>
</evidence>
<keyword evidence="10 16" id="KW-0175">Coiled coil</keyword>
<feature type="compositionally biased region" description="Polar residues" evidence="17">
    <location>
        <begin position="110"/>
        <end position="119"/>
    </location>
</feature>
<evidence type="ECO:0000259" key="18">
    <source>
        <dbReference type="PROSITE" id="PS50030"/>
    </source>
</evidence>
<dbReference type="Pfam" id="PF04408">
    <property type="entry name" value="WHD_HA2"/>
    <property type="match status" value="1"/>
</dbReference>
<dbReference type="GO" id="GO:0008270">
    <property type="term" value="F:zinc ion binding"/>
    <property type="evidence" value="ECO:0007669"/>
    <property type="project" value="UniProtKB-KW"/>
</dbReference>
<dbReference type="PANTHER" id="PTHR18934:SF145">
    <property type="entry name" value="ATP-DEPENDENT RNA HELICASE DHX57-RELATED"/>
    <property type="match status" value="1"/>
</dbReference>
<feature type="region of interest" description="Disordered" evidence="17">
    <location>
        <begin position="780"/>
        <end position="802"/>
    </location>
</feature>
<dbReference type="InterPro" id="IPR048333">
    <property type="entry name" value="HA2_WH"/>
</dbReference>
<evidence type="ECO:0000256" key="4">
    <source>
        <dbReference type="ARBA" id="ARBA00022741"/>
    </source>
</evidence>
<dbReference type="CDD" id="cd17985">
    <property type="entry name" value="DEXHc_DHX57"/>
    <property type="match status" value="1"/>
</dbReference>
<dbReference type="CTD" id="90957"/>
<dbReference type="PROSITE" id="PS50103">
    <property type="entry name" value="ZF_C3H1"/>
    <property type="match status" value="1"/>
</dbReference>
<evidence type="ECO:0000313" key="23">
    <source>
        <dbReference type="Proteomes" id="UP000264800"/>
    </source>
</evidence>
<feature type="region of interest" description="Disordered" evidence="17">
    <location>
        <begin position="176"/>
        <end position="195"/>
    </location>
</feature>
<comment type="function">
    <text evidence="12">Probable ATP-binding RNA helicase.</text>
</comment>
<protein>
    <recommendedName>
        <fullName evidence="13">Putative ATP-dependent RNA helicase DHX57</fullName>
        <ecNumber evidence="2">3.6.4.13</ecNumber>
    </recommendedName>
    <alternativeName>
        <fullName evidence="14">DEAH box protein 57</fullName>
    </alternativeName>
</protein>
<evidence type="ECO:0000256" key="17">
    <source>
        <dbReference type="SAM" id="MobiDB-lite"/>
    </source>
</evidence>
<evidence type="ECO:0000256" key="12">
    <source>
        <dbReference type="ARBA" id="ARBA00057709"/>
    </source>
</evidence>
<feature type="compositionally biased region" description="Low complexity" evidence="17">
    <location>
        <begin position="780"/>
        <end position="794"/>
    </location>
</feature>
<dbReference type="GO" id="GO:0016787">
    <property type="term" value="F:hydrolase activity"/>
    <property type="evidence" value="ECO:0007669"/>
    <property type="project" value="UniProtKB-KW"/>
</dbReference>
<evidence type="ECO:0000256" key="13">
    <source>
        <dbReference type="ARBA" id="ARBA00071682"/>
    </source>
</evidence>
<dbReference type="InterPro" id="IPR002464">
    <property type="entry name" value="DNA/RNA_helicase_DEAH_CS"/>
</dbReference>
<dbReference type="Pfam" id="PF05773">
    <property type="entry name" value="RWD"/>
    <property type="match status" value="1"/>
</dbReference>
<evidence type="ECO:0000256" key="11">
    <source>
        <dbReference type="ARBA" id="ARBA00047984"/>
    </source>
</evidence>
<dbReference type="InterPro" id="IPR007502">
    <property type="entry name" value="Helicase-assoc_dom"/>
</dbReference>
<dbReference type="GO" id="GO:0003723">
    <property type="term" value="F:RNA binding"/>
    <property type="evidence" value="ECO:0007669"/>
    <property type="project" value="TreeGrafter"/>
</dbReference>
<reference evidence="22" key="2">
    <citation type="submission" date="2025-09" db="UniProtKB">
        <authorList>
            <consortium name="Ensembl"/>
        </authorList>
    </citation>
    <scope>IDENTIFICATION</scope>
</reference>
<dbReference type="CDD" id="cd23825">
    <property type="entry name" value="RWD_DHX57"/>
    <property type="match status" value="1"/>
</dbReference>
<dbReference type="PROSITE" id="PS50030">
    <property type="entry name" value="UBA"/>
    <property type="match status" value="1"/>
</dbReference>
<feature type="region of interest" description="Disordered" evidence="17">
    <location>
        <begin position="348"/>
        <end position="371"/>
    </location>
</feature>
<feature type="compositionally biased region" description="Gly residues" evidence="17">
    <location>
        <begin position="10"/>
        <end position="37"/>
    </location>
</feature>
<dbReference type="Pfam" id="PF21010">
    <property type="entry name" value="HA2_C"/>
    <property type="match status" value="1"/>
</dbReference>
<dbReference type="SMART" id="SM00356">
    <property type="entry name" value="ZnF_C3H1"/>
    <property type="match status" value="1"/>
</dbReference>
<sequence>MNARRRGGKPNRGGGRFNKPRGGGGGGGGGSRKGGAGHFDYDDDDDFSLDFGPSRSSRAGKGRGKDGGRGKGRNDRDRGDRRRTESARKPLPRSLASTRIHSKPSDSIRTETSSMPLQRIFMTNENQEQLKELLRELQTQDFDEPYEESGSDYSEEEEEFDEMDHREEGQFWATNDEPVGRAESPTYCKESDDERHTPEPVISLFAIGKLCRYGFDRERSKQALELGGGEFGATLEQLLLQVYSECYGQKAVFPDDLQGIPMDECLSQRQEEALALAAIYGDRFKERIANTVWTVSLDLPFLSEKASKNVGEARNGGRAANARGVCKFYLKDQGCRFGDRCRFKHELPGKEKPGASSSDLKGPSHPGFSSYSPPEYELEVRFPKGNRYPHQAPIVAFSTNDESVGAAGRLSVTEKLFDEALSAAKCSEPVVYTLITLCEDELSMRELLVASHHKYSSPPPVVGLPQPSLAVAKSKSAESRSNSTNSRRAAPLTNHTPTESEETEEPDERDEDAEVGAVPVESESYVNLKKKMANRHNQKLENLLQENRKLCREFQKKRSSRRFRSMLEQRKNLPAWQEKENILDVLERCQVLVISGMTGCGKTTQIPQFILDASLGGSAERVANILCTQPRRISAVSVAQRVAQERAESLGNSVGYQIRLESVRSSATRLLYCTTGVLLRRLEGEADLRGVSHIIVDEVHERTEESDFLLLVLKDLIGQRSDLKIILMSATLNANLFSEYFYNCPSIHIPGRTFPVDQFFLEDAIAKTGYVLEDGSPYMRSGKQTSFSSSSSGRGSRGEPRNVVDDLGEDVWNFMSFCKKDFVKDSIPDQQLGLQELTVRYKDAKRSVLKTMATMDLDKINMDLVESLLEWIVDGKHDYPPGAVLVFMPGLAEIKMLYEQLQSNRLFNNRGASRCVVYPLHSTLSNEEQQAVFSRPPEGVTKIIISTNIAETSVTIDDVVYVIDSGKMKEKRYDASKSMESLEDSWVSRANALQRKGRAGRVASGLCFHLFTSHCFQHQLSEQQLPEIQRVPLEQLCLRIKILDVFAEQPLDSVFSRLIEPPAEGSLDAARQRLQDLGALTADEKLTPLGYHLACLPVDVRIGKLMLFGAIFRCLDPALTIAASLAFKSPFVSPWDKREEAGEKKLAFAVANSDHLALLQAYKGWCSAAKTSNQAGFLFCRTNFLSWRSLQEIASLKRQFAELLSDIGFIKEGLRARIIERMSSKGADGVLEATGPEANLNSENIRLMSAMLCAALYPNVVQVRAPQGNYKMTSKGAMKMQPKPNELRFVTKSDGCVHIHPSSVNYTVRHYDSPYLVYHEKVKTSRVFIRDCSMVSVYPLVLFGGGQVNVELQRGEFVISLDDGWIRFAAASHQVAELVKELRWELDQLLEDKIRNPSMDLCSCPRGSRIIRMIVHLITTQ</sequence>
<keyword evidence="4" id="KW-0547">Nucleotide-binding</keyword>
<dbReference type="Pfam" id="PF00270">
    <property type="entry name" value="DEAD"/>
    <property type="match status" value="1"/>
</dbReference>
<dbReference type="InterPro" id="IPR011709">
    <property type="entry name" value="DEAD-box_helicase_OB_fold"/>
</dbReference>
<dbReference type="SMART" id="SM00847">
    <property type="entry name" value="HA2"/>
    <property type="match status" value="1"/>
</dbReference>
<dbReference type="InterPro" id="IPR011545">
    <property type="entry name" value="DEAD/DEAH_box_helicase_dom"/>
</dbReference>
<keyword evidence="3 15" id="KW-0479">Metal-binding</keyword>
<reference evidence="22" key="1">
    <citation type="submission" date="2025-08" db="UniProtKB">
        <authorList>
            <consortium name="Ensembl"/>
        </authorList>
    </citation>
    <scope>IDENTIFICATION</scope>
</reference>
<feature type="domain" description="Helicase C-terminal" evidence="21">
    <location>
        <begin position="864"/>
        <end position="1044"/>
    </location>
</feature>
<feature type="domain" description="UBA" evidence="18">
    <location>
        <begin position="191"/>
        <end position="241"/>
    </location>
</feature>
<evidence type="ECO:0000313" key="22">
    <source>
        <dbReference type="Ensembl" id="ENSKMAP00000029423.1"/>
    </source>
</evidence>
<dbReference type="GO" id="GO:0003724">
    <property type="term" value="F:RNA helicase activity"/>
    <property type="evidence" value="ECO:0007669"/>
    <property type="project" value="UniProtKB-EC"/>
</dbReference>
<evidence type="ECO:0000256" key="5">
    <source>
        <dbReference type="ARBA" id="ARBA00022771"/>
    </source>
</evidence>
<evidence type="ECO:0000259" key="21">
    <source>
        <dbReference type="PROSITE" id="PS51194"/>
    </source>
</evidence>
<dbReference type="GeneTree" id="ENSGT00940000156883"/>
<dbReference type="CDD" id="cd18791">
    <property type="entry name" value="SF2_C_RHA"/>
    <property type="match status" value="1"/>
</dbReference>
<dbReference type="InterPro" id="IPR006575">
    <property type="entry name" value="RWD_dom"/>
</dbReference>
<dbReference type="CDD" id="cd14317">
    <property type="entry name" value="UBA_DHX57"/>
    <property type="match status" value="1"/>
</dbReference>
<evidence type="ECO:0000256" key="10">
    <source>
        <dbReference type="ARBA" id="ARBA00023054"/>
    </source>
</evidence>
<keyword evidence="6" id="KW-0378">Hydrolase</keyword>
<dbReference type="PROSITE" id="PS51192">
    <property type="entry name" value="HELICASE_ATP_BIND_1"/>
    <property type="match status" value="1"/>
</dbReference>
<comment type="catalytic activity">
    <reaction evidence="11">
        <text>ATP + H2O = ADP + phosphate + H(+)</text>
        <dbReference type="Rhea" id="RHEA:13065"/>
        <dbReference type="ChEBI" id="CHEBI:15377"/>
        <dbReference type="ChEBI" id="CHEBI:15378"/>
        <dbReference type="ChEBI" id="CHEBI:30616"/>
        <dbReference type="ChEBI" id="CHEBI:43474"/>
        <dbReference type="ChEBI" id="CHEBI:456216"/>
        <dbReference type="EC" id="3.6.4.13"/>
    </reaction>
</comment>
<evidence type="ECO:0000256" key="3">
    <source>
        <dbReference type="ARBA" id="ARBA00022723"/>
    </source>
</evidence>
<dbReference type="PROSITE" id="PS51194">
    <property type="entry name" value="HELICASE_CTER"/>
    <property type="match status" value="1"/>
</dbReference>
<dbReference type="Pfam" id="PF00642">
    <property type="entry name" value="zf-CCCH"/>
    <property type="match status" value="1"/>
</dbReference>
<dbReference type="GO" id="GO:0005524">
    <property type="term" value="F:ATP binding"/>
    <property type="evidence" value="ECO:0007669"/>
    <property type="project" value="UniProtKB-KW"/>
</dbReference>
<dbReference type="RefSeq" id="XP_017280383.1">
    <property type="nucleotide sequence ID" value="XM_017424894.3"/>
</dbReference>
<keyword evidence="5 15" id="KW-0863">Zinc-finger</keyword>
<evidence type="ECO:0000256" key="8">
    <source>
        <dbReference type="ARBA" id="ARBA00022833"/>
    </source>
</evidence>
<comment type="similarity">
    <text evidence="1">Belongs to the DEAD box helicase family. DEAH subfamily.</text>
</comment>
<evidence type="ECO:0000256" key="16">
    <source>
        <dbReference type="SAM" id="Coils"/>
    </source>
</evidence>
<dbReference type="InterPro" id="IPR059023">
    <property type="entry name" value="RNA_hel_CTD"/>
</dbReference>
<feature type="compositionally biased region" description="Low complexity" evidence="17">
    <location>
        <begin position="479"/>
        <end position="490"/>
    </location>
</feature>
<keyword evidence="7" id="KW-0347">Helicase</keyword>
<feature type="coiled-coil region" evidence="16">
    <location>
        <begin position="526"/>
        <end position="560"/>
    </location>
</feature>
<evidence type="ECO:0000256" key="1">
    <source>
        <dbReference type="ARBA" id="ARBA00008792"/>
    </source>
</evidence>
<dbReference type="InterPro" id="IPR036855">
    <property type="entry name" value="Znf_CCCH_sf"/>
</dbReference>
<keyword evidence="8 15" id="KW-0862">Zinc</keyword>
<dbReference type="Pfam" id="PF07717">
    <property type="entry name" value="OB_NTP_bind"/>
    <property type="match status" value="1"/>
</dbReference>
<evidence type="ECO:0000256" key="15">
    <source>
        <dbReference type="PROSITE-ProRule" id="PRU00723"/>
    </source>
</evidence>
<feature type="region of interest" description="Disordered" evidence="17">
    <location>
        <begin position="455"/>
        <end position="518"/>
    </location>
</feature>
<evidence type="ECO:0000256" key="6">
    <source>
        <dbReference type="ARBA" id="ARBA00022801"/>
    </source>
</evidence>
<dbReference type="Gene3D" id="1.20.120.1080">
    <property type="match status" value="1"/>
</dbReference>
<feature type="region of interest" description="Disordered" evidence="17">
    <location>
        <begin position="1"/>
        <end position="119"/>
    </location>
</feature>
<dbReference type="Gene3D" id="3.40.50.300">
    <property type="entry name" value="P-loop containing nucleotide triphosphate hydrolases"/>
    <property type="match status" value="2"/>
</dbReference>
<dbReference type="InterPro" id="IPR000571">
    <property type="entry name" value="Znf_CCCH"/>
</dbReference>
<feature type="compositionally biased region" description="Acidic residues" evidence="17">
    <location>
        <begin position="499"/>
        <end position="514"/>
    </location>
</feature>
<proteinExistence type="inferred from homology"/>
<feature type="compositionally biased region" description="Basic and acidic residues" evidence="17">
    <location>
        <begin position="63"/>
        <end position="88"/>
    </location>
</feature>
<keyword evidence="9" id="KW-0067">ATP-binding</keyword>
<feature type="domain" description="Helicase ATP-binding" evidence="20">
    <location>
        <begin position="583"/>
        <end position="750"/>
    </location>
</feature>
<dbReference type="SMART" id="SM00487">
    <property type="entry name" value="DEXDc"/>
    <property type="match status" value="1"/>
</dbReference>
<dbReference type="Pfam" id="PF26026">
    <property type="entry name" value="RNA_hel_CTD"/>
    <property type="match status" value="1"/>
</dbReference>
<dbReference type="InterPro" id="IPR027417">
    <property type="entry name" value="P-loop_NTPase"/>
</dbReference>
<dbReference type="FunFam" id="1.20.120.1080:FF:000002">
    <property type="entry name" value="Putative ATP-dependent RNA helicase DHX36"/>
    <property type="match status" value="1"/>
</dbReference>
<evidence type="ECO:0000256" key="9">
    <source>
        <dbReference type="ARBA" id="ARBA00022840"/>
    </source>
</evidence>
<evidence type="ECO:0000256" key="7">
    <source>
        <dbReference type="ARBA" id="ARBA00022806"/>
    </source>
</evidence>
<dbReference type="FunFam" id="3.40.50.300:FF:000284">
    <property type="entry name" value="probable ATP-dependent RNA helicase YTHDC2"/>
    <property type="match status" value="1"/>
</dbReference>
<dbReference type="InterPro" id="IPR014001">
    <property type="entry name" value="Helicase_ATP-bd"/>
</dbReference>
<dbReference type="EC" id="3.6.4.13" evidence="2"/>
<dbReference type="InterPro" id="IPR042615">
    <property type="entry name" value="DHX57_UBA"/>
</dbReference>
<dbReference type="PANTHER" id="PTHR18934">
    <property type="entry name" value="ATP-DEPENDENT RNA HELICASE"/>
    <property type="match status" value="1"/>
</dbReference>
<dbReference type="Proteomes" id="UP000264800">
    <property type="component" value="Unplaced"/>
</dbReference>
<evidence type="ECO:0000256" key="2">
    <source>
        <dbReference type="ARBA" id="ARBA00012552"/>
    </source>
</evidence>
<dbReference type="InterPro" id="IPR016135">
    <property type="entry name" value="UBQ-conjugating_enzyme/RWD"/>
</dbReference>
<organism evidence="22 23">
    <name type="scientific">Kryptolebias marmoratus</name>
    <name type="common">Mangrove killifish</name>
    <name type="synonym">Rivulus marmoratus</name>
    <dbReference type="NCBI Taxonomy" id="37003"/>
    <lineage>
        <taxon>Eukaryota</taxon>
        <taxon>Metazoa</taxon>
        <taxon>Chordata</taxon>
        <taxon>Craniata</taxon>
        <taxon>Vertebrata</taxon>
        <taxon>Euteleostomi</taxon>
        <taxon>Actinopterygii</taxon>
        <taxon>Neopterygii</taxon>
        <taxon>Teleostei</taxon>
        <taxon>Neoteleostei</taxon>
        <taxon>Acanthomorphata</taxon>
        <taxon>Ovalentaria</taxon>
        <taxon>Atherinomorphae</taxon>
        <taxon>Cyprinodontiformes</taxon>
        <taxon>Rivulidae</taxon>
        <taxon>Kryptolebias</taxon>
    </lineage>
</organism>
<name>A0A3Q3BH54_KRYMA</name>
<feature type="zinc finger region" description="C3H1-type" evidence="15">
    <location>
        <begin position="320"/>
        <end position="348"/>
    </location>
</feature>
<dbReference type="FunFam" id="3.40.50.300:FF:000325">
    <property type="entry name" value="ATP-dependent RNA helicase DHX29"/>
    <property type="match status" value="1"/>
</dbReference>
<dbReference type="InterPro" id="IPR015940">
    <property type="entry name" value="UBA"/>
</dbReference>
<keyword evidence="23" id="KW-1185">Reference proteome</keyword>
<dbReference type="SUPFAM" id="SSF90229">
    <property type="entry name" value="CCCH zinc finger"/>
    <property type="match status" value="1"/>
</dbReference>
<evidence type="ECO:0000259" key="19">
    <source>
        <dbReference type="PROSITE" id="PS50103"/>
    </source>
</evidence>
<evidence type="ECO:0000256" key="14">
    <source>
        <dbReference type="ARBA" id="ARBA00083389"/>
    </source>
</evidence>